<evidence type="ECO:0000313" key="1">
    <source>
        <dbReference type="EMBL" id="MFC4667705.1"/>
    </source>
</evidence>
<evidence type="ECO:0008006" key="3">
    <source>
        <dbReference type="Google" id="ProtNLM"/>
    </source>
</evidence>
<comment type="caution">
    <text evidence="1">The sequence shown here is derived from an EMBL/GenBank/DDBJ whole genome shotgun (WGS) entry which is preliminary data.</text>
</comment>
<organism evidence="1 2">
    <name type="scientific">Seohaeicola nanhaiensis</name>
    <dbReference type="NCBI Taxonomy" id="1387282"/>
    <lineage>
        <taxon>Bacteria</taxon>
        <taxon>Pseudomonadati</taxon>
        <taxon>Pseudomonadota</taxon>
        <taxon>Alphaproteobacteria</taxon>
        <taxon>Rhodobacterales</taxon>
        <taxon>Roseobacteraceae</taxon>
        <taxon>Seohaeicola</taxon>
    </lineage>
</organism>
<dbReference type="Proteomes" id="UP001595973">
    <property type="component" value="Unassembled WGS sequence"/>
</dbReference>
<name>A0ABV9KBW9_9RHOB</name>
<dbReference type="RefSeq" id="WP_380715937.1">
    <property type="nucleotide sequence ID" value="NZ_JBHSGI010000002.1"/>
</dbReference>
<proteinExistence type="predicted"/>
<reference evidence="2" key="1">
    <citation type="journal article" date="2019" name="Int. J. Syst. Evol. Microbiol.">
        <title>The Global Catalogue of Microorganisms (GCM) 10K type strain sequencing project: providing services to taxonomists for standard genome sequencing and annotation.</title>
        <authorList>
            <consortium name="The Broad Institute Genomics Platform"/>
            <consortium name="The Broad Institute Genome Sequencing Center for Infectious Disease"/>
            <person name="Wu L."/>
            <person name="Ma J."/>
        </authorList>
    </citation>
    <scope>NUCLEOTIDE SEQUENCE [LARGE SCALE GENOMIC DNA]</scope>
    <source>
        <strain evidence="2">CGMCC 4.7283</strain>
    </source>
</reference>
<sequence>MGQAKTRLARTQEAHPFCCFCGGTVATETIEHAPPKVFFLKKQRLKGLEFPACARCNNGSSQLDQVAAFVAISMAGILDYDNESPYWKKLATGVRNNTPEVVKYMGVPGSHHLLRVKGRLREVVRIKLDPRLLQDFIHPWAAKQMYALWYAHAGFALGKDARVFVRLYTNDKIIQSGVPDEVMKDLGLPQTLTQGKLEASGQYFYRIAIRADLNIAKIVLGLHDSSIIVGIIFPEEARDKFTSPFRAGELFRTSPDTGIVPV</sequence>
<accession>A0ABV9KBW9</accession>
<dbReference type="EMBL" id="JBHSGI010000002">
    <property type="protein sequence ID" value="MFC4667705.1"/>
    <property type="molecule type" value="Genomic_DNA"/>
</dbReference>
<evidence type="ECO:0000313" key="2">
    <source>
        <dbReference type="Proteomes" id="UP001595973"/>
    </source>
</evidence>
<gene>
    <name evidence="1" type="ORF">ACFO5X_04000</name>
</gene>
<protein>
    <recommendedName>
        <fullName evidence="3">HNH endonuclease</fullName>
    </recommendedName>
</protein>
<keyword evidence="2" id="KW-1185">Reference proteome</keyword>